<proteinExistence type="predicted"/>
<keyword evidence="2" id="KW-1185">Reference proteome</keyword>
<sequence>MISQCRARGRNGSYVRCGDRGSNADRTRFELKRKPFVSDNGKAPIGGRTAAGALTINNILSERIHFTAGHARWRRARITGRDIAISRGVPKSREVRDHSTAEPLF</sequence>
<organism evidence="1 2">
    <name type="scientific">Eumeta variegata</name>
    <name type="common">Bagworm moth</name>
    <name type="synonym">Eumeta japonica</name>
    <dbReference type="NCBI Taxonomy" id="151549"/>
    <lineage>
        <taxon>Eukaryota</taxon>
        <taxon>Metazoa</taxon>
        <taxon>Ecdysozoa</taxon>
        <taxon>Arthropoda</taxon>
        <taxon>Hexapoda</taxon>
        <taxon>Insecta</taxon>
        <taxon>Pterygota</taxon>
        <taxon>Neoptera</taxon>
        <taxon>Endopterygota</taxon>
        <taxon>Lepidoptera</taxon>
        <taxon>Glossata</taxon>
        <taxon>Ditrysia</taxon>
        <taxon>Tineoidea</taxon>
        <taxon>Psychidae</taxon>
        <taxon>Oiketicinae</taxon>
        <taxon>Eumeta</taxon>
    </lineage>
</organism>
<protein>
    <submittedName>
        <fullName evidence="1">Uncharacterized protein</fullName>
    </submittedName>
</protein>
<gene>
    <name evidence="1" type="ORF">EVAR_13031_1</name>
</gene>
<accession>A0A4C1VHZ6</accession>
<dbReference type="Proteomes" id="UP000299102">
    <property type="component" value="Unassembled WGS sequence"/>
</dbReference>
<dbReference type="EMBL" id="BGZK01000342">
    <property type="protein sequence ID" value="GBP37992.1"/>
    <property type="molecule type" value="Genomic_DNA"/>
</dbReference>
<evidence type="ECO:0000313" key="2">
    <source>
        <dbReference type="Proteomes" id="UP000299102"/>
    </source>
</evidence>
<evidence type="ECO:0000313" key="1">
    <source>
        <dbReference type="EMBL" id="GBP37992.1"/>
    </source>
</evidence>
<comment type="caution">
    <text evidence="1">The sequence shown here is derived from an EMBL/GenBank/DDBJ whole genome shotgun (WGS) entry which is preliminary data.</text>
</comment>
<dbReference type="AlphaFoldDB" id="A0A4C1VHZ6"/>
<reference evidence="1 2" key="1">
    <citation type="journal article" date="2019" name="Commun. Biol.">
        <title>The bagworm genome reveals a unique fibroin gene that provides high tensile strength.</title>
        <authorList>
            <person name="Kono N."/>
            <person name="Nakamura H."/>
            <person name="Ohtoshi R."/>
            <person name="Tomita M."/>
            <person name="Numata K."/>
            <person name="Arakawa K."/>
        </authorList>
    </citation>
    <scope>NUCLEOTIDE SEQUENCE [LARGE SCALE GENOMIC DNA]</scope>
</reference>
<name>A0A4C1VHZ6_EUMVA</name>